<dbReference type="Pfam" id="PF13419">
    <property type="entry name" value="HAD_2"/>
    <property type="match status" value="1"/>
</dbReference>
<protein>
    <submittedName>
        <fullName evidence="1">Pseudouridine-5'-phosphatase</fullName>
    </submittedName>
</protein>
<evidence type="ECO:0000313" key="2">
    <source>
        <dbReference type="Proteomes" id="UP000258927"/>
    </source>
</evidence>
<dbReference type="Gene3D" id="3.40.50.1000">
    <property type="entry name" value="HAD superfamily/HAD-like"/>
    <property type="match status" value="1"/>
</dbReference>
<dbReference type="PANTHER" id="PTHR18901">
    <property type="entry name" value="2-DEOXYGLUCOSE-6-PHOSPHATE PHOSPHATASE 2"/>
    <property type="match status" value="1"/>
</dbReference>
<dbReference type="SFLD" id="SFLDG01129">
    <property type="entry name" value="C1.5:_HAD__Beta-PGM__Phosphata"/>
    <property type="match status" value="1"/>
</dbReference>
<dbReference type="InterPro" id="IPR023198">
    <property type="entry name" value="PGP-like_dom2"/>
</dbReference>
<dbReference type="Gene3D" id="1.10.150.240">
    <property type="entry name" value="Putative phosphatase, domain 2"/>
    <property type="match status" value="1"/>
</dbReference>
<dbReference type="SFLD" id="SFLDG01135">
    <property type="entry name" value="C1.5.6:_HAD__Beta-PGM__Phospha"/>
    <property type="match status" value="1"/>
</dbReference>
<dbReference type="EMBL" id="CP021330">
    <property type="protein sequence ID" value="AVX05666.1"/>
    <property type="molecule type" value="Genomic_DNA"/>
</dbReference>
<dbReference type="SUPFAM" id="SSF56784">
    <property type="entry name" value="HAD-like"/>
    <property type="match status" value="1"/>
</dbReference>
<evidence type="ECO:0000313" key="1">
    <source>
        <dbReference type="EMBL" id="AVX05666.1"/>
    </source>
</evidence>
<dbReference type="NCBIfam" id="TIGR01509">
    <property type="entry name" value="HAD-SF-IA-v3"/>
    <property type="match status" value="1"/>
</dbReference>
<dbReference type="InterPro" id="IPR023214">
    <property type="entry name" value="HAD_sf"/>
</dbReference>
<name>A0A2R4MIG9_9HYPH</name>
<dbReference type="PANTHER" id="PTHR18901:SF38">
    <property type="entry name" value="PSEUDOURIDINE-5'-PHOSPHATASE"/>
    <property type="match status" value="1"/>
</dbReference>
<dbReference type="KEGG" id="mmyr:MXMO3_03160"/>
<dbReference type="STRING" id="1122213.GCA_000423365_00853"/>
<keyword evidence="2" id="KW-1185">Reference proteome</keyword>
<dbReference type="InterPro" id="IPR036412">
    <property type="entry name" value="HAD-like_sf"/>
</dbReference>
<organism evidence="1 2">
    <name type="scientific">Maritalea myrionectae</name>
    <dbReference type="NCBI Taxonomy" id="454601"/>
    <lineage>
        <taxon>Bacteria</taxon>
        <taxon>Pseudomonadati</taxon>
        <taxon>Pseudomonadota</taxon>
        <taxon>Alphaproteobacteria</taxon>
        <taxon>Hyphomicrobiales</taxon>
        <taxon>Devosiaceae</taxon>
        <taxon>Maritalea</taxon>
    </lineage>
</organism>
<reference evidence="1 2" key="1">
    <citation type="submission" date="2017-05" db="EMBL/GenBank/DDBJ databases">
        <title>Genome Analysis of Maritalea myrionectae HL2708#5.</title>
        <authorList>
            <consortium name="Cotde Inc.-PKNU"/>
            <person name="Jang D."/>
            <person name="Oh H.-M."/>
        </authorList>
    </citation>
    <scope>NUCLEOTIDE SEQUENCE [LARGE SCALE GENOMIC DNA]</scope>
    <source>
        <strain evidence="1 2">HL2708#5</strain>
    </source>
</reference>
<gene>
    <name evidence="1" type="ORF">MXMO3_03160</name>
</gene>
<accession>A0A2R4MIG9</accession>
<dbReference type="InterPro" id="IPR006439">
    <property type="entry name" value="HAD-SF_hydro_IA"/>
</dbReference>
<dbReference type="RefSeq" id="WP_084633970.1">
    <property type="nucleotide sequence ID" value="NZ_CP021330.1"/>
</dbReference>
<dbReference type="AlphaFoldDB" id="A0A2R4MIG9"/>
<proteinExistence type="predicted"/>
<dbReference type="InterPro" id="IPR041492">
    <property type="entry name" value="HAD_2"/>
</dbReference>
<dbReference type="PRINTS" id="PR00413">
    <property type="entry name" value="HADHALOGNASE"/>
</dbReference>
<dbReference type="Proteomes" id="UP000258927">
    <property type="component" value="Chromosome"/>
</dbReference>
<dbReference type="SFLD" id="SFLDS00003">
    <property type="entry name" value="Haloacid_Dehalogenase"/>
    <property type="match status" value="1"/>
</dbReference>
<sequence length="244" mass="27233">MSHAVREIDNTINTPHLADWPHPIKGVVFDMDGLLLDTERLYKQAMTDICTEWDLEMSDEIFISLVGIPSNKSAEIYYRHYGDNFDVDAFNTLCFERITAMCEIAVPLKVGALMLVEQLSARNVPMAVATSTGRDMAHNFLDRAGLKPHFDHIVTRHDVTHGKPNPEPFLTAAKRLELAPENCIAFEDSHNGVRAAHGAGMATVMVPDILQPIDEIAQRCAAIMPSLLHFKTELDHFFAPVEAK</sequence>
<dbReference type="CDD" id="cd07505">
    <property type="entry name" value="HAD_BPGM-like"/>
    <property type="match status" value="1"/>
</dbReference>